<dbReference type="EMBL" id="BPLQ01005811">
    <property type="protein sequence ID" value="GIY17585.1"/>
    <property type="molecule type" value="Genomic_DNA"/>
</dbReference>
<organism evidence="1 2">
    <name type="scientific">Caerostris darwini</name>
    <dbReference type="NCBI Taxonomy" id="1538125"/>
    <lineage>
        <taxon>Eukaryota</taxon>
        <taxon>Metazoa</taxon>
        <taxon>Ecdysozoa</taxon>
        <taxon>Arthropoda</taxon>
        <taxon>Chelicerata</taxon>
        <taxon>Arachnida</taxon>
        <taxon>Araneae</taxon>
        <taxon>Araneomorphae</taxon>
        <taxon>Entelegynae</taxon>
        <taxon>Araneoidea</taxon>
        <taxon>Araneidae</taxon>
        <taxon>Caerostris</taxon>
    </lineage>
</organism>
<protein>
    <submittedName>
        <fullName evidence="1">Uncharacterized protein</fullName>
    </submittedName>
</protein>
<sequence>MLTKKVSGYRKVPMLEMGSPIRILLSTPDDSDCEVDDAFETISDITPESNSNKLSVEILFFIINTIRYYLRYNSRKQQQ</sequence>
<accession>A0AAV4RBI6</accession>
<proteinExistence type="predicted"/>
<dbReference type="AlphaFoldDB" id="A0AAV4RBI6"/>
<evidence type="ECO:0000313" key="1">
    <source>
        <dbReference type="EMBL" id="GIY17585.1"/>
    </source>
</evidence>
<reference evidence="1 2" key="1">
    <citation type="submission" date="2021-06" db="EMBL/GenBank/DDBJ databases">
        <title>Caerostris darwini draft genome.</title>
        <authorList>
            <person name="Kono N."/>
            <person name="Arakawa K."/>
        </authorList>
    </citation>
    <scope>NUCLEOTIDE SEQUENCE [LARGE SCALE GENOMIC DNA]</scope>
</reference>
<comment type="caution">
    <text evidence="1">The sequence shown here is derived from an EMBL/GenBank/DDBJ whole genome shotgun (WGS) entry which is preliminary data.</text>
</comment>
<name>A0AAV4RBI6_9ARAC</name>
<keyword evidence="2" id="KW-1185">Reference proteome</keyword>
<evidence type="ECO:0000313" key="2">
    <source>
        <dbReference type="Proteomes" id="UP001054837"/>
    </source>
</evidence>
<gene>
    <name evidence="1" type="ORF">CDAR_247521</name>
</gene>
<dbReference type="Proteomes" id="UP001054837">
    <property type="component" value="Unassembled WGS sequence"/>
</dbReference>